<feature type="domain" description="ABC transporter" evidence="8">
    <location>
        <begin position="12"/>
        <end position="262"/>
    </location>
</feature>
<dbReference type="InterPro" id="IPR017871">
    <property type="entry name" value="ABC_transporter-like_CS"/>
</dbReference>
<dbReference type="InterPro" id="IPR003593">
    <property type="entry name" value="AAA+_ATPase"/>
</dbReference>
<dbReference type="InterPro" id="IPR003439">
    <property type="entry name" value="ABC_transporter-like_ATP-bd"/>
</dbReference>
<evidence type="ECO:0000259" key="8">
    <source>
        <dbReference type="PROSITE" id="PS50893"/>
    </source>
</evidence>
<keyword evidence="10" id="KW-1185">Reference proteome</keyword>
<sequence>MSTIHRSTGPVIEITDLRIEAKSNDRWSEIVKGVSFAIRPGEVLGLVGESGAGKSTIGLAALGYLRPGARAIGGSVRLAGTELLTLREEERRRLRGTKVAYIAQSAQAAFNPAHRLMDQITMVATDRGGMSRHEAEKRAVDLFTALQLPDPQNFGSRYPHQVSGGQLQRAMVAMAMICNPALIVFDEPTTALDVTTQVEVLISIRKVIEEFGVAAIYITHDLAVVAQIAHRVAVLRYGQVVEEAPITQIMDAPQHPYTKSLWAVHEMPAIPSEMHDAKGSPLLAVEGLTARYGDFVVLKNIDLCIGRGETVALVGESGSGKSTLGRVITGLKESAEGRIVFDGKPLPKRVRQRPLEVLRRIQIIYQSADTSLNPRQTIRNIVGRPLTLYHGLRGSAREARMVELLKMVELSEAHADRTPDQLSGGQKQRVSIARALAAGPELIICDEITSALDKVVQADVLRMLIKLQARLGVSYLFITHDIEVVRAIADRVVVMQYGAIVEQGEKEAVFLPPHAPYTSTLLASVPDMAVGWLDRIIAGRAA</sequence>
<evidence type="ECO:0000256" key="6">
    <source>
        <dbReference type="ARBA" id="ARBA00022840"/>
    </source>
</evidence>
<comment type="similarity">
    <text evidence="2">Belongs to the ABC transporter superfamily.</text>
</comment>
<dbReference type="SMART" id="SM00382">
    <property type="entry name" value="AAA"/>
    <property type="match status" value="2"/>
</dbReference>
<accession>A0ABX7JLJ5</accession>
<dbReference type="SUPFAM" id="SSF52540">
    <property type="entry name" value="P-loop containing nucleoside triphosphate hydrolases"/>
    <property type="match status" value="2"/>
</dbReference>
<keyword evidence="4" id="KW-1003">Cell membrane</keyword>
<evidence type="ECO:0000256" key="5">
    <source>
        <dbReference type="ARBA" id="ARBA00022741"/>
    </source>
</evidence>
<dbReference type="Proteomes" id="UP000663629">
    <property type="component" value="Chromosome 2"/>
</dbReference>
<dbReference type="InterPro" id="IPR013563">
    <property type="entry name" value="Oligopep_ABC_C"/>
</dbReference>
<dbReference type="CDD" id="cd03257">
    <property type="entry name" value="ABC_NikE_OppD_transporters"/>
    <property type="match status" value="2"/>
</dbReference>
<comment type="subcellular location">
    <subcellularLocation>
        <location evidence="1">Cell inner membrane</location>
        <topology evidence="1">Peripheral membrane protein</topology>
    </subcellularLocation>
</comment>
<gene>
    <name evidence="9" type="ORF">JWJ88_18765</name>
</gene>
<evidence type="ECO:0000256" key="2">
    <source>
        <dbReference type="ARBA" id="ARBA00005417"/>
    </source>
</evidence>
<evidence type="ECO:0000256" key="7">
    <source>
        <dbReference type="ARBA" id="ARBA00023136"/>
    </source>
</evidence>
<dbReference type="PANTHER" id="PTHR43297:SF2">
    <property type="entry name" value="DIPEPTIDE TRANSPORT ATP-BINDING PROTEIN DPPD"/>
    <property type="match status" value="1"/>
</dbReference>
<feature type="domain" description="ABC transporter" evidence="8">
    <location>
        <begin position="283"/>
        <end position="522"/>
    </location>
</feature>
<keyword evidence="6 9" id="KW-0067">ATP-binding</keyword>
<dbReference type="Gene3D" id="3.40.50.300">
    <property type="entry name" value="P-loop containing nucleotide triphosphate hydrolases"/>
    <property type="match status" value="2"/>
</dbReference>
<evidence type="ECO:0000313" key="9">
    <source>
        <dbReference type="EMBL" id="QRZ14985.1"/>
    </source>
</evidence>
<evidence type="ECO:0000256" key="1">
    <source>
        <dbReference type="ARBA" id="ARBA00004417"/>
    </source>
</evidence>
<dbReference type="InterPro" id="IPR050388">
    <property type="entry name" value="ABC_Ni/Peptide_Import"/>
</dbReference>
<evidence type="ECO:0000313" key="10">
    <source>
        <dbReference type="Proteomes" id="UP000663629"/>
    </source>
</evidence>
<proteinExistence type="inferred from homology"/>
<dbReference type="InterPro" id="IPR027417">
    <property type="entry name" value="P-loop_NTPase"/>
</dbReference>
<keyword evidence="3" id="KW-0813">Transport</keyword>
<evidence type="ECO:0000256" key="4">
    <source>
        <dbReference type="ARBA" id="ARBA00022475"/>
    </source>
</evidence>
<reference evidence="9 10" key="1">
    <citation type="submission" date="2021-02" db="EMBL/GenBank/DDBJ databases">
        <title>Paracoccus methylovroum sp.nov., a new methanol and methylamine utilizing methylotrophic denitrifer.</title>
        <authorList>
            <person name="Timsy T."/>
            <person name="Behrendt U."/>
            <person name="Ulrich A."/>
            <person name="Spanner T."/>
            <person name="Foesel B.U."/>
            <person name="Horn M.A."/>
            <person name="Kolb S."/>
        </authorList>
    </citation>
    <scope>NUCLEOTIDE SEQUENCE [LARGE SCALE GENOMIC DNA]</scope>
    <source>
        <strain evidence="9 10">H4-D09</strain>
    </source>
</reference>
<protein>
    <submittedName>
        <fullName evidence="9">ABC transporter ATP-binding protein</fullName>
    </submittedName>
</protein>
<dbReference type="RefSeq" id="WP_205295950.1">
    <property type="nucleotide sequence ID" value="NZ_CP070371.1"/>
</dbReference>
<dbReference type="EMBL" id="CP070371">
    <property type="protein sequence ID" value="QRZ14985.1"/>
    <property type="molecule type" value="Genomic_DNA"/>
</dbReference>
<keyword evidence="7" id="KW-0472">Membrane</keyword>
<evidence type="ECO:0000256" key="3">
    <source>
        <dbReference type="ARBA" id="ARBA00022448"/>
    </source>
</evidence>
<dbReference type="Pfam" id="PF08352">
    <property type="entry name" value="oligo_HPY"/>
    <property type="match status" value="2"/>
</dbReference>
<dbReference type="PANTHER" id="PTHR43297">
    <property type="entry name" value="OLIGOPEPTIDE TRANSPORT ATP-BINDING PROTEIN APPD"/>
    <property type="match status" value="1"/>
</dbReference>
<organism evidence="9 10">
    <name type="scientific">Paracoccus methylovorus</name>
    <dbReference type="NCBI Taxonomy" id="2812658"/>
    <lineage>
        <taxon>Bacteria</taxon>
        <taxon>Pseudomonadati</taxon>
        <taxon>Pseudomonadota</taxon>
        <taxon>Alphaproteobacteria</taxon>
        <taxon>Rhodobacterales</taxon>
        <taxon>Paracoccaceae</taxon>
        <taxon>Paracoccus</taxon>
    </lineage>
</organism>
<name>A0ABX7JLJ5_9RHOB</name>
<dbReference type="GO" id="GO:0005524">
    <property type="term" value="F:ATP binding"/>
    <property type="evidence" value="ECO:0007669"/>
    <property type="project" value="UniProtKB-KW"/>
</dbReference>
<dbReference type="PROSITE" id="PS00211">
    <property type="entry name" value="ABC_TRANSPORTER_1"/>
    <property type="match status" value="2"/>
</dbReference>
<dbReference type="PROSITE" id="PS50893">
    <property type="entry name" value="ABC_TRANSPORTER_2"/>
    <property type="match status" value="2"/>
</dbReference>
<dbReference type="NCBIfam" id="NF007739">
    <property type="entry name" value="PRK10419.1"/>
    <property type="match status" value="2"/>
</dbReference>
<dbReference type="Pfam" id="PF00005">
    <property type="entry name" value="ABC_tran"/>
    <property type="match status" value="2"/>
</dbReference>
<keyword evidence="5" id="KW-0547">Nucleotide-binding</keyword>